<keyword evidence="4 6" id="KW-1133">Transmembrane helix</keyword>
<sequence length="121" mass="12782">MGSAMPALNGLLWLISYWLIGEVVIHFSGLPFSSGVVGMLLLCATLGVLGRVPSSLAAAAQPLIALLAMLIMPGVVGVFFILDELAGQWFAILIALLLGTLLSVITTLWLLQRLIGRSDAH</sequence>
<keyword evidence="3 6" id="KW-0812">Transmembrane</keyword>
<organism evidence="7 8">
    <name type="scientific">Halomonas hydrothermalis</name>
    <dbReference type="NCBI Taxonomy" id="115561"/>
    <lineage>
        <taxon>Bacteria</taxon>
        <taxon>Pseudomonadati</taxon>
        <taxon>Pseudomonadota</taxon>
        <taxon>Gammaproteobacteria</taxon>
        <taxon>Oceanospirillales</taxon>
        <taxon>Halomonadaceae</taxon>
        <taxon>Halomonas</taxon>
    </lineage>
</organism>
<evidence type="ECO:0000256" key="2">
    <source>
        <dbReference type="ARBA" id="ARBA00022475"/>
    </source>
</evidence>
<feature type="transmembrane region" description="Helical" evidence="6">
    <location>
        <begin position="7"/>
        <end position="26"/>
    </location>
</feature>
<gene>
    <name evidence="7" type="ORF">HHSLTHF2_00510</name>
</gene>
<evidence type="ECO:0000256" key="6">
    <source>
        <dbReference type="SAM" id="Phobius"/>
    </source>
</evidence>
<evidence type="ECO:0000313" key="8">
    <source>
        <dbReference type="Proteomes" id="UP000502259"/>
    </source>
</evidence>
<dbReference type="AlphaFoldDB" id="A0A6F8TZ20"/>
<feature type="transmembrane region" description="Helical" evidence="6">
    <location>
        <begin position="62"/>
        <end position="82"/>
    </location>
</feature>
<proteinExistence type="predicted"/>
<evidence type="ECO:0008006" key="9">
    <source>
        <dbReference type="Google" id="ProtNLM"/>
    </source>
</evidence>
<evidence type="ECO:0000256" key="4">
    <source>
        <dbReference type="ARBA" id="ARBA00022989"/>
    </source>
</evidence>
<dbReference type="PANTHER" id="PTHR33931">
    <property type="entry name" value="HOLIN-LIKE PROTEIN CIDA-RELATED"/>
    <property type="match status" value="1"/>
</dbReference>
<dbReference type="EMBL" id="AP022843">
    <property type="protein sequence ID" value="BCB06161.1"/>
    <property type="molecule type" value="Genomic_DNA"/>
</dbReference>
<evidence type="ECO:0000256" key="5">
    <source>
        <dbReference type="ARBA" id="ARBA00023136"/>
    </source>
</evidence>
<feature type="transmembrane region" description="Helical" evidence="6">
    <location>
        <begin position="32"/>
        <end position="50"/>
    </location>
</feature>
<dbReference type="Proteomes" id="UP000502259">
    <property type="component" value="Chromosome"/>
</dbReference>
<name>A0A6F8TZ20_9GAMM</name>
<evidence type="ECO:0000313" key="7">
    <source>
        <dbReference type="EMBL" id="BCB06161.1"/>
    </source>
</evidence>
<feature type="transmembrane region" description="Helical" evidence="6">
    <location>
        <begin position="88"/>
        <end position="111"/>
    </location>
</feature>
<dbReference type="Pfam" id="PF03788">
    <property type="entry name" value="LrgA"/>
    <property type="match status" value="1"/>
</dbReference>
<reference evidence="7 8" key="1">
    <citation type="submission" date="2020-03" db="EMBL/GenBank/DDBJ databases">
        <title>Complete Genome Sequence of Halomonas hydrothermalis Strain Slthf2, Halophilic Bacterium Isolated from Deep-Sea Hydrothermal-Vent Environments.</title>
        <authorList>
            <person name="Takeyama N."/>
            <person name="Huang M."/>
            <person name="Sato K."/>
            <person name="Galipon J."/>
            <person name="Arakawa K."/>
        </authorList>
    </citation>
    <scope>NUCLEOTIDE SEQUENCE [LARGE SCALE GENOMIC DNA]</scope>
    <source>
        <strain evidence="7 8">Slthf2</strain>
    </source>
</reference>
<dbReference type="InterPro" id="IPR005538">
    <property type="entry name" value="LrgA/CidA"/>
</dbReference>
<evidence type="ECO:0000256" key="1">
    <source>
        <dbReference type="ARBA" id="ARBA00004651"/>
    </source>
</evidence>
<dbReference type="PANTHER" id="PTHR33931:SF2">
    <property type="entry name" value="HOLIN-LIKE PROTEIN CIDA"/>
    <property type="match status" value="1"/>
</dbReference>
<comment type="subcellular location">
    <subcellularLocation>
        <location evidence="1">Cell membrane</location>
        <topology evidence="1">Multi-pass membrane protein</topology>
    </subcellularLocation>
</comment>
<accession>A0A6F8TZ20</accession>
<keyword evidence="5 6" id="KW-0472">Membrane</keyword>
<evidence type="ECO:0000256" key="3">
    <source>
        <dbReference type="ARBA" id="ARBA00022692"/>
    </source>
</evidence>
<protein>
    <recommendedName>
        <fullName evidence="9">CidA/LrgA family protein</fullName>
    </recommendedName>
</protein>
<keyword evidence="8" id="KW-1185">Reference proteome</keyword>
<keyword evidence="2" id="KW-1003">Cell membrane</keyword>
<dbReference type="GO" id="GO:0005886">
    <property type="term" value="C:plasma membrane"/>
    <property type="evidence" value="ECO:0007669"/>
    <property type="project" value="UniProtKB-SubCell"/>
</dbReference>